<feature type="transmembrane region" description="Helical" evidence="1">
    <location>
        <begin position="130"/>
        <end position="152"/>
    </location>
</feature>
<dbReference type="AlphaFoldDB" id="A0A0S7WGR8"/>
<comment type="caution">
    <text evidence="2">The sequence shown here is derived from an EMBL/GenBank/DDBJ whole genome shotgun (WGS) entry which is preliminary data.</text>
</comment>
<dbReference type="InterPro" id="IPR021737">
    <property type="entry name" value="Phage_phiKZ_Orf197"/>
</dbReference>
<accession>A0A0S7WGR8</accession>
<dbReference type="Pfam" id="PF11750">
    <property type="entry name" value="DUF3307"/>
    <property type="match status" value="1"/>
</dbReference>
<reference evidence="2 3" key="1">
    <citation type="journal article" date="2015" name="Microbiome">
        <title>Genomic resolution of linkages in carbon, nitrogen, and sulfur cycling among widespread estuary sediment bacteria.</title>
        <authorList>
            <person name="Baker B.J."/>
            <person name="Lazar C.S."/>
            <person name="Teske A.P."/>
            <person name="Dick G.J."/>
        </authorList>
    </citation>
    <scope>NUCLEOTIDE SEQUENCE [LARGE SCALE GENOMIC DNA]</scope>
    <source>
        <strain evidence="2">DG_26</strain>
    </source>
</reference>
<dbReference type="EMBL" id="LIZT01000063">
    <property type="protein sequence ID" value="KPJ49342.1"/>
    <property type="molecule type" value="Genomic_DNA"/>
</dbReference>
<keyword evidence="1" id="KW-1133">Transmembrane helix</keyword>
<keyword evidence="1" id="KW-0472">Membrane</keyword>
<feature type="transmembrane region" description="Helical" evidence="1">
    <location>
        <begin position="59"/>
        <end position="79"/>
    </location>
</feature>
<proteinExistence type="predicted"/>
<name>A0A0S7WGR8_UNCT6</name>
<organism evidence="2 3">
    <name type="scientific">candidate division TA06 bacterium DG_26</name>
    <dbReference type="NCBI Taxonomy" id="1703771"/>
    <lineage>
        <taxon>Bacteria</taxon>
        <taxon>Bacteria division TA06</taxon>
    </lineage>
</organism>
<evidence type="ECO:0000313" key="3">
    <source>
        <dbReference type="Proteomes" id="UP000051124"/>
    </source>
</evidence>
<sequence length="234" mass="26318">MFLFWRLILAHLIADFPLQTDRIFVIKMKHPWGVVVHASVAGGLGFLFAGRYLRYPDVVVGLLLLWIAHIIIDKAKLMVNRKLEKERVDLFLADQAVHVLLIWLVAQIAAPKGDLPIRVAGLSRLYNSDLFVKFLSGYIVATYGIMLLIYSIRSTIGLKAELPTLKQKLIEFAERGSIVTMAVLGGVFYALVPVFLLPRIVLSLRENPKYRKLDVALSAIFSLLIGAVLRQLKL</sequence>
<keyword evidence="1" id="KW-0812">Transmembrane</keyword>
<feature type="transmembrane region" description="Helical" evidence="1">
    <location>
        <begin position="32"/>
        <end position="53"/>
    </location>
</feature>
<gene>
    <name evidence="2" type="ORF">AMJ40_05765</name>
</gene>
<protein>
    <recommendedName>
        <fullName evidence="4">DUF3307 domain-containing protein</fullName>
    </recommendedName>
</protein>
<feature type="transmembrane region" description="Helical" evidence="1">
    <location>
        <begin position="172"/>
        <end position="195"/>
    </location>
</feature>
<feature type="transmembrane region" description="Helical" evidence="1">
    <location>
        <begin position="215"/>
        <end position="232"/>
    </location>
</feature>
<dbReference type="Proteomes" id="UP000051124">
    <property type="component" value="Unassembled WGS sequence"/>
</dbReference>
<evidence type="ECO:0008006" key="4">
    <source>
        <dbReference type="Google" id="ProtNLM"/>
    </source>
</evidence>
<evidence type="ECO:0000313" key="2">
    <source>
        <dbReference type="EMBL" id="KPJ49342.1"/>
    </source>
</evidence>
<evidence type="ECO:0000256" key="1">
    <source>
        <dbReference type="SAM" id="Phobius"/>
    </source>
</evidence>